<evidence type="ECO:0000313" key="2">
    <source>
        <dbReference type="Proteomes" id="UP001209540"/>
    </source>
</evidence>
<reference evidence="1" key="1">
    <citation type="journal article" date="2022" name="IScience">
        <title>Evolution of zygomycete secretomes and the origins of terrestrial fungal ecologies.</title>
        <authorList>
            <person name="Chang Y."/>
            <person name="Wang Y."/>
            <person name="Mondo S."/>
            <person name="Ahrendt S."/>
            <person name="Andreopoulos W."/>
            <person name="Barry K."/>
            <person name="Beard J."/>
            <person name="Benny G.L."/>
            <person name="Blankenship S."/>
            <person name="Bonito G."/>
            <person name="Cuomo C."/>
            <person name="Desiro A."/>
            <person name="Gervers K.A."/>
            <person name="Hundley H."/>
            <person name="Kuo A."/>
            <person name="LaButti K."/>
            <person name="Lang B.F."/>
            <person name="Lipzen A."/>
            <person name="O'Donnell K."/>
            <person name="Pangilinan J."/>
            <person name="Reynolds N."/>
            <person name="Sandor L."/>
            <person name="Smith M.E."/>
            <person name="Tsang A."/>
            <person name="Grigoriev I.V."/>
            <person name="Stajich J.E."/>
            <person name="Spatafora J.W."/>
        </authorList>
    </citation>
    <scope>NUCLEOTIDE SEQUENCE</scope>
    <source>
        <strain evidence="1">RSA 2281</strain>
    </source>
</reference>
<evidence type="ECO:0008006" key="3">
    <source>
        <dbReference type="Google" id="ProtNLM"/>
    </source>
</evidence>
<proteinExistence type="predicted"/>
<accession>A0AAD5K884</accession>
<dbReference type="Proteomes" id="UP001209540">
    <property type="component" value="Unassembled WGS sequence"/>
</dbReference>
<gene>
    <name evidence="1" type="ORF">BDA99DRAFT_90612</name>
</gene>
<evidence type="ECO:0000313" key="1">
    <source>
        <dbReference type="EMBL" id="KAI9260729.1"/>
    </source>
</evidence>
<dbReference type="EMBL" id="JAIXMP010000016">
    <property type="protein sequence ID" value="KAI9260729.1"/>
    <property type="molecule type" value="Genomic_DNA"/>
</dbReference>
<name>A0AAD5K884_9FUNG</name>
<protein>
    <recommendedName>
        <fullName evidence="3">F-box domain-containing protein</fullName>
    </recommendedName>
</protein>
<sequence>MCQYMKKLDYRVKNNPMDFVTIMSYIPIRMIFEYLTTNEWAIFQCLLVSKRWRSYLLSSKCSFLWRCARWECQRNACSPAFIMMEKTLPYIRTIDARGWMPEKIRIRYRSILGNVNLDQIQELKIDTTHIDLFIPKVGKNLKSLTLAIDYFRTEETSQQLVDVEQVLNNCPQLVHLAFATTSITPPRSPTSAFRNKDGLKFCSKVIKPFPSMDHDEDDEDASTTSKKMYPNLRTLMIHNQPLKPYILGALFQRSPHLLAFGTVTSDCWNWYSKRFNRVVQNKEDVQNTMEQLEQYCITHLKYLLVIPDSPRFLNDFSSTIEKVINVCSRAGEEEEKKKSHSKITTTTTTTTTGLKHMVTAPERGIPLKYFGSLLKKSQRTLETLTIDFFKYLYLDDEEYEKKMPRILKHWRALIDNVQGSSPS</sequence>
<dbReference type="AlphaFoldDB" id="A0AAD5K884"/>
<reference evidence="1" key="2">
    <citation type="submission" date="2023-02" db="EMBL/GenBank/DDBJ databases">
        <authorList>
            <consortium name="DOE Joint Genome Institute"/>
            <person name="Mondo S.J."/>
            <person name="Chang Y."/>
            <person name="Wang Y."/>
            <person name="Ahrendt S."/>
            <person name="Andreopoulos W."/>
            <person name="Barry K."/>
            <person name="Beard J."/>
            <person name="Benny G.L."/>
            <person name="Blankenship S."/>
            <person name="Bonito G."/>
            <person name="Cuomo C."/>
            <person name="Desiro A."/>
            <person name="Gervers K.A."/>
            <person name="Hundley H."/>
            <person name="Kuo A."/>
            <person name="LaButti K."/>
            <person name="Lang B.F."/>
            <person name="Lipzen A."/>
            <person name="O'Donnell K."/>
            <person name="Pangilinan J."/>
            <person name="Reynolds N."/>
            <person name="Sandor L."/>
            <person name="Smith M.W."/>
            <person name="Tsang A."/>
            <person name="Grigoriev I.V."/>
            <person name="Stajich J.E."/>
            <person name="Spatafora J.W."/>
        </authorList>
    </citation>
    <scope>NUCLEOTIDE SEQUENCE</scope>
    <source>
        <strain evidence="1">RSA 2281</strain>
    </source>
</reference>
<organism evidence="1 2">
    <name type="scientific">Phascolomyces articulosus</name>
    <dbReference type="NCBI Taxonomy" id="60185"/>
    <lineage>
        <taxon>Eukaryota</taxon>
        <taxon>Fungi</taxon>
        <taxon>Fungi incertae sedis</taxon>
        <taxon>Mucoromycota</taxon>
        <taxon>Mucoromycotina</taxon>
        <taxon>Mucoromycetes</taxon>
        <taxon>Mucorales</taxon>
        <taxon>Lichtheimiaceae</taxon>
        <taxon>Phascolomyces</taxon>
    </lineage>
</organism>
<keyword evidence="2" id="KW-1185">Reference proteome</keyword>
<comment type="caution">
    <text evidence="1">The sequence shown here is derived from an EMBL/GenBank/DDBJ whole genome shotgun (WGS) entry which is preliminary data.</text>
</comment>